<feature type="domain" description="Bacterial sugar transferase" evidence="9">
    <location>
        <begin position="186"/>
        <end position="368"/>
    </location>
</feature>
<evidence type="ECO:0000256" key="1">
    <source>
        <dbReference type="ARBA" id="ARBA00004141"/>
    </source>
</evidence>
<comment type="caution">
    <text evidence="10">The sequence shown here is derived from an EMBL/GenBank/DDBJ whole genome shotgun (WGS) entry which is preliminary data.</text>
</comment>
<keyword evidence="5 8" id="KW-1133">Transmembrane helix</keyword>
<dbReference type="GO" id="GO:0000271">
    <property type="term" value="P:polysaccharide biosynthetic process"/>
    <property type="evidence" value="ECO:0007669"/>
    <property type="project" value="UniProtKB-KW"/>
</dbReference>
<gene>
    <name evidence="10" type="ORF">A6A05_01470</name>
</gene>
<name>A0A178MR70_9PROT</name>
<feature type="transmembrane region" description="Helical" evidence="8">
    <location>
        <begin position="191"/>
        <end position="214"/>
    </location>
</feature>
<evidence type="ECO:0000259" key="9">
    <source>
        <dbReference type="Pfam" id="PF02397"/>
    </source>
</evidence>
<sequence>MTDVERINGDYMFFFVVLSAFSLSLLAWRAIFIKVIDRTATFKRRVLILGTGSRAANIEKLSQEHRHKTISIIGYLRLGSRPVHPHSDAGGRRNGERRADFWVAPAELAQFCQANDVEEVVVASTERRGMLPVSELLACKFQGTQITEYASFWERESGQVDPDEISPSWMLFSDSFGLGIVRRFVKRGFDIVVSSLVLVLTLPITIPTALLILLESRGPLFYRQERVGLHGKPFMVLKFRSMGTDAEKNGPVWAAKNDPRVTRVGAFIRKVRIDEIPQVINVLCGDMSFVGPRPERPVFVEALARKIPYYNERHVIKPGITGWAQINYPYGATEHDAKMKLAYDLYSIKNGGLFLDIIIMMQTVKAVIWHDGAR</sequence>
<reference evidence="10 11" key="1">
    <citation type="submission" date="2016-04" db="EMBL/GenBank/DDBJ databases">
        <title>Draft genome sequence of freshwater magnetotactic bacteria Magnetospirillum marisnigri SP-1 and Magnetospirillum moscoviense BB-1.</title>
        <authorList>
            <person name="Koziaeva V."/>
            <person name="Dziuba M.V."/>
            <person name="Ivanov T.M."/>
            <person name="Kuznetsov B."/>
            <person name="Grouzdev D.S."/>
        </authorList>
    </citation>
    <scope>NUCLEOTIDE SEQUENCE [LARGE SCALE GENOMIC DNA]</scope>
    <source>
        <strain evidence="10 11">BB-1</strain>
    </source>
</reference>
<dbReference type="Proteomes" id="UP000078543">
    <property type="component" value="Unassembled WGS sequence"/>
</dbReference>
<proteinExistence type="inferred from homology"/>
<dbReference type="AlphaFoldDB" id="A0A178MR70"/>
<dbReference type="GO" id="GO:0016020">
    <property type="term" value="C:membrane"/>
    <property type="evidence" value="ECO:0007669"/>
    <property type="project" value="UniProtKB-SubCell"/>
</dbReference>
<keyword evidence="6 8" id="KW-0472">Membrane</keyword>
<keyword evidence="3" id="KW-0808">Transferase</keyword>
<dbReference type="PANTHER" id="PTHR30576">
    <property type="entry name" value="COLANIC BIOSYNTHESIS UDP-GLUCOSE LIPID CARRIER TRANSFERASE"/>
    <property type="match status" value="1"/>
</dbReference>
<dbReference type="STRING" id="1437059.A6A05_01470"/>
<evidence type="ECO:0000256" key="4">
    <source>
        <dbReference type="ARBA" id="ARBA00022692"/>
    </source>
</evidence>
<dbReference type="GO" id="GO:0089702">
    <property type="term" value="F:undecaprenyl-phosphate glucose phosphotransferase activity"/>
    <property type="evidence" value="ECO:0007669"/>
    <property type="project" value="TreeGrafter"/>
</dbReference>
<dbReference type="GO" id="GO:0009242">
    <property type="term" value="P:colanic acid biosynthetic process"/>
    <property type="evidence" value="ECO:0007669"/>
    <property type="project" value="TreeGrafter"/>
</dbReference>
<feature type="transmembrane region" description="Helical" evidence="8">
    <location>
        <begin position="12"/>
        <end position="36"/>
    </location>
</feature>
<evidence type="ECO:0000256" key="5">
    <source>
        <dbReference type="ARBA" id="ARBA00022989"/>
    </source>
</evidence>
<protein>
    <recommendedName>
        <fullName evidence="9">Bacterial sugar transferase domain-containing protein</fullName>
    </recommendedName>
</protein>
<dbReference type="InterPro" id="IPR017464">
    <property type="entry name" value="Sugar_tfrase_EpsB_2"/>
</dbReference>
<comment type="subcellular location">
    <subcellularLocation>
        <location evidence="1">Membrane</location>
        <topology evidence="1">Multi-pass membrane protein</topology>
    </subcellularLocation>
</comment>
<dbReference type="EMBL" id="LWQU01000130">
    <property type="protein sequence ID" value="OAN51559.1"/>
    <property type="molecule type" value="Genomic_DNA"/>
</dbReference>
<comment type="similarity">
    <text evidence="2">Belongs to the bacterial sugar transferase family.</text>
</comment>
<evidence type="ECO:0000256" key="7">
    <source>
        <dbReference type="ARBA" id="ARBA00023169"/>
    </source>
</evidence>
<dbReference type="Pfam" id="PF02397">
    <property type="entry name" value="Bac_transf"/>
    <property type="match status" value="1"/>
</dbReference>
<accession>A0A178MR70</accession>
<evidence type="ECO:0000256" key="8">
    <source>
        <dbReference type="SAM" id="Phobius"/>
    </source>
</evidence>
<dbReference type="InterPro" id="IPR003362">
    <property type="entry name" value="Bact_transf"/>
</dbReference>
<evidence type="ECO:0000256" key="6">
    <source>
        <dbReference type="ARBA" id="ARBA00023136"/>
    </source>
</evidence>
<evidence type="ECO:0000313" key="11">
    <source>
        <dbReference type="Proteomes" id="UP000078543"/>
    </source>
</evidence>
<organism evidence="10 11">
    <name type="scientific">Magnetospirillum moscoviense</name>
    <dbReference type="NCBI Taxonomy" id="1437059"/>
    <lineage>
        <taxon>Bacteria</taxon>
        <taxon>Pseudomonadati</taxon>
        <taxon>Pseudomonadota</taxon>
        <taxon>Alphaproteobacteria</taxon>
        <taxon>Rhodospirillales</taxon>
        <taxon>Rhodospirillaceae</taxon>
        <taxon>Magnetospirillum</taxon>
    </lineage>
</organism>
<evidence type="ECO:0000256" key="3">
    <source>
        <dbReference type="ARBA" id="ARBA00022679"/>
    </source>
</evidence>
<evidence type="ECO:0000313" key="10">
    <source>
        <dbReference type="EMBL" id="OAN51559.1"/>
    </source>
</evidence>
<dbReference type="NCBIfam" id="TIGR03013">
    <property type="entry name" value="EpsB_2"/>
    <property type="match status" value="1"/>
</dbReference>
<dbReference type="InterPro" id="IPR017475">
    <property type="entry name" value="EPS_sugar_tfrase"/>
</dbReference>
<dbReference type="PANTHER" id="PTHR30576:SF21">
    <property type="entry name" value="UDP-GLUCOSE:UNDECAPRENYL-PHOSPHATE GLUCOSE-1-PHOSPHATE TRANSFERASE"/>
    <property type="match status" value="1"/>
</dbReference>
<keyword evidence="4 8" id="KW-0812">Transmembrane</keyword>
<keyword evidence="7" id="KW-0270">Exopolysaccharide synthesis</keyword>
<evidence type="ECO:0000256" key="2">
    <source>
        <dbReference type="ARBA" id="ARBA00006464"/>
    </source>
</evidence>
<keyword evidence="11" id="KW-1185">Reference proteome</keyword>
<dbReference type="NCBIfam" id="TIGR03025">
    <property type="entry name" value="EPS_sugtrans"/>
    <property type="match status" value="1"/>
</dbReference>